<dbReference type="OrthoDB" id="7699767at2759"/>
<feature type="domain" description="HAT C-terminal dimerisation" evidence="6">
    <location>
        <begin position="410"/>
        <end position="486"/>
    </location>
</feature>
<evidence type="ECO:0000256" key="4">
    <source>
        <dbReference type="ARBA" id="ARBA00022833"/>
    </source>
</evidence>
<dbReference type="SUPFAM" id="SSF53098">
    <property type="entry name" value="Ribonuclease H-like"/>
    <property type="match status" value="1"/>
</dbReference>
<name>E2A4Y2_CAMFO</name>
<dbReference type="OMA" id="FANIERN"/>
<dbReference type="AlphaFoldDB" id="E2A4Y2"/>
<reference evidence="7 8" key="1">
    <citation type="journal article" date="2010" name="Science">
        <title>Genomic comparison of the ants Camponotus floridanus and Harpegnathos saltator.</title>
        <authorList>
            <person name="Bonasio R."/>
            <person name="Zhang G."/>
            <person name="Ye C."/>
            <person name="Mutti N.S."/>
            <person name="Fang X."/>
            <person name="Qin N."/>
            <person name="Donahue G."/>
            <person name="Yang P."/>
            <person name="Li Q."/>
            <person name="Li C."/>
            <person name="Zhang P."/>
            <person name="Huang Z."/>
            <person name="Berger S.L."/>
            <person name="Reinberg D."/>
            <person name="Wang J."/>
            <person name="Liebig J."/>
        </authorList>
    </citation>
    <scope>NUCLEOTIDE SEQUENCE [LARGE SCALE GENOMIC DNA]</scope>
    <source>
        <strain evidence="8">C129</strain>
    </source>
</reference>
<gene>
    <name evidence="7" type="ORF">EAG_12920</name>
</gene>
<dbReference type="PANTHER" id="PTHR46481:SF10">
    <property type="entry name" value="ZINC FINGER BED DOMAIN-CONTAINING PROTEIN 39"/>
    <property type="match status" value="1"/>
</dbReference>
<keyword evidence="3" id="KW-0863">Zinc-finger</keyword>
<dbReference type="EMBL" id="GL436768">
    <property type="protein sequence ID" value="EFN71507.1"/>
    <property type="molecule type" value="Genomic_DNA"/>
</dbReference>
<proteinExistence type="predicted"/>
<dbReference type="Proteomes" id="UP000000311">
    <property type="component" value="Unassembled WGS sequence"/>
</dbReference>
<dbReference type="PANTHER" id="PTHR46481">
    <property type="entry name" value="ZINC FINGER BED DOMAIN-CONTAINING PROTEIN 4"/>
    <property type="match status" value="1"/>
</dbReference>
<accession>E2A4Y2</accession>
<evidence type="ECO:0000256" key="2">
    <source>
        <dbReference type="ARBA" id="ARBA00022723"/>
    </source>
</evidence>
<evidence type="ECO:0000259" key="6">
    <source>
        <dbReference type="Pfam" id="PF05699"/>
    </source>
</evidence>
<dbReference type="InterPro" id="IPR008906">
    <property type="entry name" value="HATC_C_dom"/>
</dbReference>
<dbReference type="InterPro" id="IPR012337">
    <property type="entry name" value="RNaseH-like_sf"/>
</dbReference>
<evidence type="ECO:0000313" key="7">
    <source>
        <dbReference type="EMBL" id="EFN71507.1"/>
    </source>
</evidence>
<keyword evidence="2" id="KW-0479">Metal-binding</keyword>
<comment type="subcellular location">
    <subcellularLocation>
        <location evidence="1">Nucleus</location>
    </subcellularLocation>
</comment>
<dbReference type="GO" id="GO:0008270">
    <property type="term" value="F:zinc ion binding"/>
    <property type="evidence" value="ECO:0007669"/>
    <property type="project" value="UniProtKB-KW"/>
</dbReference>
<dbReference type="Pfam" id="PF05699">
    <property type="entry name" value="Dimer_Tnp_hAT"/>
    <property type="match status" value="1"/>
</dbReference>
<dbReference type="SUPFAM" id="SSF140996">
    <property type="entry name" value="Hermes dimerisation domain"/>
    <property type="match status" value="1"/>
</dbReference>
<dbReference type="GO" id="GO:0005634">
    <property type="term" value="C:nucleus"/>
    <property type="evidence" value="ECO:0007669"/>
    <property type="project" value="UniProtKB-SubCell"/>
</dbReference>
<organism evidence="8">
    <name type="scientific">Camponotus floridanus</name>
    <name type="common">Florida carpenter ant</name>
    <dbReference type="NCBI Taxonomy" id="104421"/>
    <lineage>
        <taxon>Eukaryota</taxon>
        <taxon>Metazoa</taxon>
        <taxon>Ecdysozoa</taxon>
        <taxon>Arthropoda</taxon>
        <taxon>Hexapoda</taxon>
        <taxon>Insecta</taxon>
        <taxon>Pterygota</taxon>
        <taxon>Neoptera</taxon>
        <taxon>Endopterygota</taxon>
        <taxon>Hymenoptera</taxon>
        <taxon>Apocrita</taxon>
        <taxon>Aculeata</taxon>
        <taxon>Formicoidea</taxon>
        <taxon>Formicidae</taxon>
        <taxon>Formicinae</taxon>
        <taxon>Camponotus</taxon>
    </lineage>
</organism>
<dbReference type="InterPro" id="IPR052035">
    <property type="entry name" value="ZnF_BED_domain_contain"/>
</dbReference>
<dbReference type="GO" id="GO:0046983">
    <property type="term" value="F:protein dimerization activity"/>
    <property type="evidence" value="ECO:0007669"/>
    <property type="project" value="InterPro"/>
</dbReference>
<feature type="non-terminal residue" evidence="7">
    <location>
        <position position="486"/>
    </location>
</feature>
<evidence type="ECO:0000256" key="5">
    <source>
        <dbReference type="ARBA" id="ARBA00023242"/>
    </source>
</evidence>
<dbReference type="InParanoid" id="E2A4Y2"/>
<keyword evidence="8" id="KW-1185">Reference proteome</keyword>
<dbReference type="FunCoup" id="E2A4Y2">
    <property type="interactions" value="21"/>
</dbReference>
<evidence type="ECO:0000313" key="8">
    <source>
        <dbReference type="Proteomes" id="UP000000311"/>
    </source>
</evidence>
<evidence type="ECO:0000256" key="3">
    <source>
        <dbReference type="ARBA" id="ARBA00022771"/>
    </source>
</evidence>
<protein>
    <submittedName>
        <fullName evidence="7">Zinc finger BED domain-containing protein 1</fullName>
    </submittedName>
</protein>
<sequence>MICKDLLPISTVEHEGFLTLLKILAPLYKPPSTKTMTKRLESRHDVMKQAFVKELQDADHYCLTCDNWTDSSNKSYLGVTIHYLQKSSKMKSGCLGCFPLHEHHTAEYLKQSLQQLFEEFNITTEKLTAIISDGEAAIKKACTEIVGKDKHIVCIAHVVAHLLPDALTKFPELTSIIEQIKSIVTLIRRSIPASDKLRELQLKAGKSEGTALSLIQDVPIRWTTKVDAIERYMELEPYIYAAMSECANPIDVLNREQIKILNDIFPLMKPIRDVIKEISGDSYPTCSIIIPIIHCMRKKIDDVNLQTEIGKNCKIKIQAAISQRFKNFEHVPLLSMATILDPRFKKVHFKDVLAVYPAISRINAKLKDFKSKTPEHLLESQTEKLESIWDFHDTLELKQKSISNASKNLELEQYLQLERIPRKDDIFMYWKSVETTFPSLSKLALRHLSVIGTSVPCERLFSKAGLIKRDNRNRLTSRHLNMLVFL</sequence>
<keyword evidence="4" id="KW-0862">Zinc</keyword>
<keyword evidence="5" id="KW-0539">Nucleus</keyword>
<evidence type="ECO:0000256" key="1">
    <source>
        <dbReference type="ARBA" id="ARBA00004123"/>
    </source>
</evidence>